<dbReference type="InterPro" id="IPR039422">
    <property type="entry name" value="MarR/SlyA-like"/>
</dbReference>
<name>A0ABQ4TDR3_METOR</name>
<evidence type="ECO:0000313" key="5">
    <source>
        <dbReference type="EMBL" id="GJE28834.1"/>
    </source>
</evidence>
<dbReference type="EMBL" id="BPQV01000012">
    <property type="protein sequence ID" value="GJE28834.1"/>
    <property type="molecule type" value="Genomic_DNA"/>
</dbReference>
<keyword evidence="2" id="KW-0238">DNA-binding</keyword>
<dbReference type="SUPFAM" id="SSF46785">
    <property type="entry name" value="Winged helix' DNA-binding domain"/>
    <property type="match status" value="1"/>
</dbReference>
<dbReference type="PROSITE" id="PS01117">
    <property type="entry name" value="HTH_MARR_1"/>
    <property type="match status" value="1"/>
</dbReference>
<dbReference type="PANTHER" id="PTHR33164">
    <property type="entry name" value="TRANSCRIPTIONAL REGULATOR, MARR FAMILY"/>
    <property type="match status" value="1"/>
</dbReference>
<evidence type="ECO:0000256" key="2">
    <source>
        <dbReference type="ARBA" id="ARBA00023125"/>
    </source>
</evidence>
<evidence type="ECO:0000256" key="1">
    <source>
        <dbReference type="ARBA" id="ARBA00023015"/>
    </source>
</evidence>
<evidence type="ECO:0000256" key="3">
    <source>
        <dbReference type="ARBA" id="ARBA00023163"/>
    </source>
</evidence>
<proteinExistence type="predicted"/>
<keyword evidence="1" id="KW-0805">Transcription regulation</keyword>
<keyword evidence="3" id="KW-0804">Transcription</keyword>
<dbReference type="PANTHER" id="PTHR33164:SF44">
    <property type="entry name" value="TRANSCRIPTIONAL REGULATORY PROTEIN"/>
    <property type="match status" value="1"/>
</dbReference>
<keyword evidence="6" id="KW-1185">Reference proteome</keyword>
<organism evidence="5 6">
    <name type="scientific">Methylobacterium organophilum</name>
    <dbReference type="NCBI Taxonomy" id="410"/>
    <lineage>
        <taxon>Bacteria</taxon>
        <taxon>Pseudomonadati</taxon>
        <taxon>Pseudomonadota</taxon>
        <taxon>Alphaproteobacteria</taxon>
        <taxon>Hyphomicrobiales</taxon>
        <taxon>Methylobacteriaceae</taxon>
        <taxon>Methylobacterium</taxon>
    </lineage>
</organism>
<dbReference type="InterPro" id="IPR036390">
    <property type="entry name" value="WH_DNA-bd_sf"/>
</dbReference>
<dbReference type="Gene3D" id="1.10.10.10">
    <property type="entry name" value="Winged helix-like DNA-binding domain superfamily/Winged helix DNA-binding domain"/>
    <property type="match status" value="1"/>
</dbReference>
<reference evidence="5" key="1">
    <citation type="journal article" date="2021" name="Front. Microbiol.">
        <title>Comprehensive Comparative Genomics and Phenotyping of Methylobacterium Species.</title>
        <authorList>
            <person name="Alessa O."/>
            <person name="Ogura Y."/>
            <person name="Fujitani Y."/>
            <person name="Takami H."/>
            <person name="Hayashi T."/>
            <person name="Sahin N."/>
            <person name="Tani A."/>
        </authorList>
    </citation>
    <scope>NUCLEOTIDE SEQUENCE</scope>
    <source>
        <strain evidence="5">NBRC 15689</strain>
    </source>
</reference>
<dbReference type="InterPro" id="IPR023187">
    <property type="entry name" value="Tscrpt_reg_MarR-type_CS"/>
</dbReference>
<protein>
    <recommendedName>
        <fullName evidence="4">HTH marR-type domain-containing protein</fullName>
    </recommendedName>
</protein>
<dbReference type="SMART" id="SM00347">
    <property type="entry name" value="HTH_MARR"/>
    <property type="match status" value="1"/>
</dbReference>
<feature type="domain" description="HTH marR-type" evidence="4">
    <location>
        <begin position="70"/>
        <end position="222"/>
    </location>
</feature>
<dbReference type="InterPro" id="IPR000835">
    <property type="entry name" value="HTH_MarR-typ"/>
</dbReference>
<evidence type="ECO:0000259" key="4">
    <source>
        <dbReference type="PROSITE" id="PS50995"/>
    </source>
</evidence>
<dbReference type="PROSITE" id="PS50995">
    <property type="entry name" value="HTH_MARR_2"/>
    <property type="match status" value="1"/>
</dbReference>
<dbReference type="Pfam" id="PF12802">
    <property type="entry name" value="MarR_2"/>
    <property type="match status" value="1"/>
</dbReference>
<gene>
    <name evidence="5" type="ORF">LKMONMHP_3708</name>
</gene>
<accession>A0ABQ4TDR3</accession>
<reference evidence="5" key="2">
    <citation type="submission" date="2021-08" db="EMBL/GenBank/DDBJ databases">
        <authorList>
            <person name="Tani A."/>
            <person name="Ola A."/>
            <person name="Ogura Y."/>
            <person name="Katsura K."/>
            <person name="Hayashi T."/>
        </authorList>
    </citation>
    <scope>NUCLEOTIDE SEQUENCE</scope>
    <source>
        <strain evidence="5">NBRC 15689</strain>
    </source>
</reference>
<dbReference type="Proteomes" id="UP001055156">
    <property type="component" value="Unassembled WGS sequence"/>
</dbReference>
<dbReference type="InterPro" id="IPR036388">
    <property type="entry name" value="WH-like_DNA-bd_sf"/>
</dbReference>
<evidence type="ECO:0000313" key="6">
    <source>
        <dbReference type="Proteomes" id="UP001055156"/>
    </source>
</evidence>
<sequence length="225" mass="24961">MSTTLTYLRARPGTAVLPPFLAPDSIEAAEDVTRHVTMSAAAAQSFDDRAFDRHDALPACEGPAEGSRASDDLIELFFFAYRDFVSDPDRILAQYGFGRAHHRVLHFVDRYPGLTIAELLDILKITKQSLNRVLKDLIEQGYVEQKTGVNDRRQRLLFCTRAGRDLAADLSRVQTKRVVQALAGQAEAEGTDARTSAQDFLLGMIEPDERAAVRRLMARRAGEAA</sequence>
<comment type="caution">
    <text evidence="5">The sequence shown here is derived from an EMBL/GenBank/DDBJ whole genome shotgun (WGS) entry which is preliminary data.</text>
</comment>